<evidence type="ECO:0000313" key="1">
    <source>
        <dbReference type="EMBL" id="KAJ8670955.1"/>
    </source>
</evidence>
<dbReference type="Proteomes" id="UP001239111">
    <property type="component" value="Chromosome 3"/>
</dbReference>
<sequence length="220" mass="24787">MLDYPSASNAVAVGGCFSFGGGLLLLAAFLSPFWIQSYEATPNSFQNMGLWMYCFKDFRYPYNQFDKLFNGCQFVLSSEYDLIRGWVLPGWLMVVQTLITAALLTSYVGQITLASILIRYPLKFVLRNEWVLSSAVSVCNCIVGSRNGAILFTPQSNTIQDQNFVMNLKLAASYNRQLRPVARAASFRFIILCSENFGINALECALIFLEICRQHLCKMQ</sequence>
<name>A0ACC2NIG7_9HYME</name>
<gene>
    <name evidence="1" type="ORF">QAD02_002214</name>
</gene>
<proteinExistence type="predicted"/>
<organism evidence="1 2">
    <name type="scientific">Eretmocerus hayati</name>
    <dbReference type="NCBI Taxonomy" id="131215"/>
    <lineage>
        <taxon>Eukaryota</taxon>
        <taxon>Metazoa</taxon>
        <taxon>Ecdysozoa</taxon>
        <taxon>Arthropoda</taxon>
        <taxon>Hexapoda</taxon>
        <taxon>Insecta</taxon>
        <taxon>Pterygota</taxon>
        <taxon>Neoptera</taxon>
        <taxon>Endopterygota</taxon>
        <taxon>Hymenoptera</taxon>
        <taxon>Apocrita</taxon>
        <taxon>Proctotrupomorpha</taxon>
        <taxon>Chalcidoidea</taxon>
        <taxon>Aphelinidae</taxon>
        <taxon>Aphelininae</taxon>
        <taxon>Eretmocerus</taxon>
    </lineage>
</organism>
<reference evidence="1" key="1">
    <citation type="submission" date="2023-04" db="EMBL/GenBank/DDBJ databases">
        <title>A chromosome-level genome assembly of the parasitoid wasp Eretmocerus hayati.</title>
        <authorList>
            <person name="Zhong Y."/>
            <person name="Liu S."/>
            <person name="Liu Y."/>
        </authorList>
    </citation>
    <scope>NUCLEOTIDE SEQUENCE</scope>
    <source>
        <strain evidence="1">ZJU_SS_LIU_2023</strain>
    </source>
</reference>
<protein>
    <submittedName>
        <fullName evidence="1">Uncharacterized protein</fullName>
    </submittedName>
</protein>
<evidence type="ECO:0000313" key="2">
    <source>
        <dbReference type="Proteomes" id="UP001239111"/>
    </source>
</evidence>
<dbReference type="EMBL" id="CM056743">
    <property type="protein sequence ID" value="KAJ8670955.1"/>
    <property type="molecule type" value="Genomic_DNA"/>
</dbReference>
<comment type="caution">
    <text evidence="1">The sequence shown here is derived from an EMBL/GenBank/DDBJ whole genome shotgun (WGS) entry which is preliminary data.</text>
</comment>
<accession>A0ACC2NIG7</accession>
<keyword evidence="2" id="KW-1185">Reference proteome</keyword>